<feature type="coiled-coil region" evidence="1">
    <location>
        <begin position="65"/>
        <end position="92"/>
    </location>
</feature>
<dbReference type="Proteomes" id="UP000426246">
    <property type="component" value="Chromosome"/>
</dbReference>
<proteinExistence type="predicted"/>
<dbReference type="OrthoDB" id="2066200at2"/>
<dbReference type="InterPro" id="IPR026870">
    <property type="entry name" value="Zinc_ribbon_dom"/>
</dbReference>
<dbReference type="Gene3D" id="4.10.1060.50">
    <property type="match status" value="1"/>
</dbReference>
<evidence type="ECO:0000313" key="4">
    <source>
        <dbReference type="Proteomes" id="UP000426246"/>
    </source>
</evidence>
<dbReference type="AlphaFoldDB" id="A0A6B8RRX1"/>
<evidence type="ECO:0000256" key="1">
    <source>
        <dbReference type="SAM" id="Coils"/>
    </source>
</evidence>
<dbReference type="RefSeq" id="WP_155703662.1">
    <property type="nucleotide sequence ID" value="NZ_CP034235.1"/>
</dbReference>
<organism evidence="3 4">
    <name type="scientific">Paenibacillus psychroresistens</name>
    <dbReference type="NCBI Taxonomy" id="1778678"/>
    <lineage>
        <taxon>Bacteria</taxon>
        <taxon>Bacillati</taxon>
        <taxon>Bacillota</taxon>
        <taxon>Bacilli</taxon>
        <taxon>Bacillales</taxon>
        <taxon>Paenibacillaceae</taxon>
        <taxon>Paenibacillus</taxon>
    </lineage>
</organism>
<accession>A0A6B8RRX1</accession>
<keyword evidence="1" id="KW-0175">Coiled coil</keyword>
<dbReference type="Pfam" id="PF13240">
    <property type="entry name" value="Zn_Ribbon_1"/>
    <property type="match status" value="1"/>
</dbReference>
<evidence type="ECO:0000313" key="3">
    <source>
        <dbReference type="EMBL" id="QGQ98554.1"/>
    </source>
</evidence>
<sequence length="160" mass="18107">MNIFQKLKEGANKATDYAQQTMKTTKINTQISGLKREIERNNTQIGHAVYEAYKANDLTLAEDAVRKFSKDNMILENEISQLERDIEVIKNEKMCDCGGKASMEARFCPKCGKQFPFEPEVEMEEDEEEEVAQIQTVCNNCGAELAPEAHFCEKCGTVVK</sequence>
<protein>
    <submittedName>
        <fullName evidence="3">Zinc-ribbon domain-containing protein</fullName>
    </submittedName>
</protein>
<dbReference type="EMBL" id="CP034235">
    <property type="protein sequence ID" value="QGQ98554.1"/>
    <property type="molecule type" value="Genomic_DNA"/>
</dbReference>
<reference evidence="4" key="1">
    <citation type="submission" date="2018-11" db="EMBL/GenBank/DDBJ databases">
        <title>Complete genome sequence of Paenibacillus sp. ML311-T8.</title>
        <authorList>
            <person name="Nam Y.-D."/>
            <person name="Kang J."/>
            <person name="Chung W.-H."/>
            <person name="Park Y.S."/>
        </authorList>
    </citation>
    <scope>NUCLEOTIDE SEQUENCE [LARGE SCALE GENOMIC DNA]</scope>
    <source>
        <strain evidence="4">ML311-T8</strain>
    </source>
</reference>
<name>A0A6B8RRX1_9BACL</name>
<gene>
    <name evidence="3" type="ORF">EHS13_28590</name>
</gene>
<feature type="domain" description="Zinc-ribbon" evidence="2">
    <location>
        <begin position="138"/>
        <end position="158"/>
    </location>
</feature>
<keyword evidence="4" id="KW-1185">Reference proteome</keyword>
<evidence type="ECO:0000259" key="2">
    <source>
        <dbReference type="Pfam" id="PF13240"/>
    </source>
</evidence>
<dbReference type="InterPro" id="IPR038587">
    <property type="entry name" value="Ribosomal_eL40_sf"/>
</dbReference>
<dbReference type="KEGG" id="ppsc:EHS13_28590"/>